<sequence>MQIRSMVESDLGRILTCLETQSVNTTTPERFNEFLTTRAYRPEWTWLAVEGEQILALSVWWGLDGYEKPFALDCLYADESVVEPSALWADLLRQMVDQFEPEDEQPEYHLFLSTEWRSDPKIQAEVEPRLAAAAAVGLTGLTERLRFEWTAAEGLPDRSSRLTFRAEPDDEAFVDVLQRVAKGTLDASTARAVVRIGAEGAAREELETYRSLPGDRAWWRLAYNAENELIGFAIPSANNGGPVVGYLGILPEHRGHRYVDDLLAEITHILAETGAEVIRADTDFGNVPMAAAFERAGYQHFATRLVASHPGG</sequence>
<reference evidence="2 3" key="1">
    <citation type="submission" date="2024-09" db="EMBL/GenBank/DDBJ databases">
        <authorList>
            <person name="Sun Q."/>
            <person name="Mori K."/>
        </authorList>
    </citation>
    <scope>NUCLEOTIDE SEQUENCE [LARGE SCALE GENOMIC DNA]</scope>
    <source>
        <strain evidence="2 3">CGMCC 1.15906</strain>
    </source>
</reference>
<proteinExistence type="predicted"/>
<evidence type="ECO:0000313" key="2">
    <source>
        <dbReference type="EMBL" id="MFC0628872.1"/>
    </source>
</evidence>
<dbReference type="EMBL" id="JBHLTC010000040">
    <property type="protein sequence ID" value="MFC0628872.1"/>
    <property type="molecule type" value="Genomic_DNA"/>
</dbReference>
<comment type="caution">
    <text evidence="2">The sequence shown here is derived from an EMBL/GenBank/DDBJ whole genome shotgun (WGS) entry which is preliminary data.</text>
</comment>
<dbReference type="RefSeq" id="WP_380055927.1">
    <property type="nucleotide sequence ID" value="NZ_JBHLTC010000040.1"/>
</dbReference>
<dbReference type="Gene3D" id="3.40.630.30">
    <property type="match status" value="1"/>
</dbReference>
<protein>
    <submittedName>
        <fullName evidence="2">GNAT family N-acetyltransferase</fullName>
        <ecNumber evidence="2">2.3.-.-</ecNumber>
    </submittedName>
</protein>
<keyword evidence="2" id="KW-0808">Transferase</keyword>
<feature type="domain" description="N-acetyltransferase" evidence="1">
    <location>
        <begin position="180"/>
        <end position="312"/>
    </location>
</feature>
<evidence type="ECO:0000313" key="3">
    <source>
        <dbReference type="Proteomes" id="UP001589890"/>
    </source>
</evidence>
<evidence type="ECO:0000259" key="1">
    <source>
        <dbReference type="PROSITE" id="PS51186"/>
    </source>
</evidence>
<dbReference type="Pfam" id="PF00583">
    <property type="entry name" value="Acetyltransf_1"/>
    <property type="match status" value="1"/>
</dbReference>
<keyword evidence="2" id="KW-0012">Acyltransferase</keyword>
<dbReference type="SUPFAM" id="SSF55729">
    <property type="entry name" value="Acyl-CoA N-acyltransferases (Nat)"/>
    <property type="match status" value="1"/>
</dbReference>
<accession>A0ABV6QW48</accession>
<dbReference type="EC" id="2.3.-.-" evidence="2"/>
<dbReference type="CDD" id="cd04301">
    <property type="entry name" value="NAT_SF"/>
    <property type="match status" value="1"/>
</dbReference>
<dbReference type="InterPro" id="IPR000182">
    <property type="entry name" value="GNAT_dom"/>
</dbReference>
<gene>
    <name evidence="2" type="ORF">ACFFGN_32705</name>
</gene>
<dbReference type="PROSITE" id="PS51186">
    <property type="entry name" value="GNAT"/>
    <property type="match status" value="1"/>
</dbReference>
<keyword evidence="3" id="KW-1185">Reference proteome</keyword>
<name>A0ABV6QW48_9ACTN</name>
<organism evidence="2 3">
    <name type="scientific">Kribbella deserti</name>
    <dbReference type="NCBI Taxonomy" id="1926257"/>
    <lineage>
        <taxon>Bacteria</taxon>
        <taxon>Bacillati</taxon>
        <taxon>Actinomycetota</taxon>
        <taxon>Actinomycetes</taxon>
        <taxon>Propionibacteriales</taxon>
        <taxon>Kribbellaceae</taxon>
        <taxon>Kribbella</taxon>
    </lineage>
</organism>
<dbReference type="Proteomes" id="UP001589890">
    <property type="component" value="Unassembled WGS sequence"/>
</dbReference>
<dbReference type="GO" id="GO:0016746">
    <property type="term" value="F:acyltransferase activity"/>
    <property type="evidence" value="ECO:0007669"/>
    <property type="project" value="UniProtKB-KW"/>
</dbReference>
<dbReference type="InterPro" id="IPR016181">
    <property type="entry name" value="Acyl_CoA_acyltransferase"/>
</dbReference>